<keyword evidence="7 8" id="KW-0472">Membrane</keyword>
<dbReference type="PANTHER" id="PTHR33908:SF11">
    <property type="entry name" value="MEMBRANE PROTEIN"/>
    <property type="match status" value="1"/>
</dbReference>
<evidence type="ECO:0000313" key="10">
    <source>
        <dbReference type="Proteomes" id="UP000824265"/>
    </source>
</evidence>
<feature type="transmembrane region" description="Helical" evidence="8">
    <location>
        <begin position="363"/>
        <end position="384"/>
    </location>
</feature>
<keyword evidence="3" id="KW-0328">Glycosyltransferase</keyword>
<feature type="transmembrane region" description="Helical" evidence="8">
    <location>
        <begin position="149"/>
        <end position="170"/>
    </location>
</feature>
<evidence type="ECO:0000256" key="3">
    <source>
        <dbReference type="ARBA" id="ARBA00022676"/>
    </source>
</evidence>
<comment type="subcellular location">
    <subcellularLocation>
        <location evidence="1">Cell membrane</location>
        <topology evidence="1">Multi-pass membrane protein</topology>
    </subcellularLocation>
</comment>
<reference evidence="9" key="1">
    <citation type="journal article" date="2021" name="PeerJ">
        <title>Extensive microbial diversity within the chicken gut microbiome revealed by metagenomics and culture.</title>
        <authorList>
            <person name="Gilroy R."/>
            <person name="Ravi A."/>
            <person name="Getino M."/>
            <person name="Pursley I."/>
            <person name="Horton D.L."/>
            <person name="Alikhan N.F."/>
            <person name="Baker D."/>
            <person name="Gharbi K."/>
            <person name="Hall N."/>
            <person name="Watson M."/>
            <person name="Adriaenssens E.M."/>
            <person name="Foster-Nyarko E."/>
            <person name="Jarju S."/>
            <person name="Secka A."/>
            <person name="Antonio M."/>
            <person name="Oren A."/>
            <person name="Chaudhuri R.R."/>
            <person name="La Ragione R."/>
            <person name="Hildebrand F."/>
            <person name="Pallen M.J."/>
        </authorList>
    </citation>
    <scope>NUCLEOTIDE SEQUENCE</scope>
    <source>
        <strain evidence="9">CHK195-6426</strain>
    </source>
</reference>
<feature type="transmembrane region" description="Helical" evidence="8">
    <location>
        <begin position="108"/>
        <end position="129"/>
    </location>
</feature>
<feature type="transmembrane region" description="Helical" evidence="8">
    <location>
        <begin position="182"/>
        <end position="199"/>
    </location>
</feature>
<organism evidence="9 10">
    <name type="scientific">Candidatus Acetatifactor stercoripullorum</name>
    <dbReference type="NCBI Taxonomy" id="2838414"/>
    <lineage>
        <taxon>Bacteria</taxon>
        <taxon>Bacillati</taxon>
        <taxon>Bacillota</taxon>
        <taxon>Clostridia</taxon>
        <taxon>Lachnospirales</taxon>
        <taxon>Lachnospiraceae</taxon>
        <taxon>Acetatifactor</taxon>
    </lineage>
</organism>
<evidence type="ECO:0000256" key="8">
    <source>
        <dbReference type="SAM" id="Phobius"/>
    </source>
</evidence>
<evidence type="ECO:0000256" key="4">
    <source>
        <dbReference type="ARBA" id="ARBA00022679"/>
    </source>
</evidence>
<dbReference type="GO" id="GO:0016763">
    <property type="term" value="F:pentosyltransferase activity"/>
    <property type="evidence" value="ECO:0007669"/>
    <property type="project" value="TreeGrafter"/>
</dbReference>
<feature type="transmembrane region" description="Helical" evidence="8">
    <location>
        <begin position="445"/>
        <end position="466"/>
    </location>
</feature>
<feature type="transmembrane region" description="Helical" evidence="8">
    <location>
        <begin position="237"/>
        <end position="258"/>
    </location>
</feature>
<reference evidence="9" key="2">
    <citation type="submission" date="2021-04" db="EMBL/GenBank/DDBJ databases">
        <authorList>
            <person name="Gilroy R."/>
        </authorList>
    </citation>
    <scope>NUCLEOTIDE SEQUENCE</scope>
    <source>
        <strain evidence="9">CHK195-6426</strain>
    </source>
</reference>
<evidence type="ECO:0000313" key="9">
    <source>
        <dbReference type="EMBL" id="HIW80081.1"/>
    </source>
</evidence>
<gene>
    <name evidence="9" type="ORF">H9742_00905</name>
</gene>
<keyword evidence="5 8" id="KW-0812">Transmembrane</keyword>
<dbReference type="GO" id="GO:0005886">
    <property type="term" value="C:plasma membrane"/>
    <property type="evidence" value="ECO:0007669"/>
    <property type="project" value="UniProtKB-SubCell"/>
</dbReference>
<dbReference type="GO" id="GO:0009103">
    <property type="term" value="P:lipopolysaccharide biosynthetic process"/>
    <property type="evidence" value="ECO:0007669"/>
    <property type="project" value="UniProtKB-ARBA"/>
</dbReference>
<evidence type="ECO:0000256" key="1">
    <source>
        <dbReference type="ARBA" id="ARBA00004651"/>
    </source>
</evidence>
<accession>A0A9D1R4P5</accession>
<keyword evidence="4" id="KW-0808">Transferase</keyword>
<feature type="transmembrane region" description="Helical" evidence="8">
    <location>
        <begin position="79"/>
        <end position="96"/>
    </location>
</feature>
<comment type="caution">
    <text evidence="9">The sequence shown here is derived from an EMBL/GenBank/DDBJ whole genome shotgun (WGS) entry which is preliminary data.</text>
</comment>
<name>A0A9D1R4P5_9FIRM</name>
<feature type="transmembrane region" description="Helical" evidence="8">
    <location>
        <begin position="12"/>
        <end position="31"/>
    </location>
</feature>
<keyword evidence="2" id="KW-1003">Cell membrane</keyword>
<feature type="transmembrane region" description="Helical" evidence="8">
    <location>
        <begin position="304"/>
        <end position="326"/>
    </location>
</feature>
<feature type="transmembrane region" description="Helical" evidence="8">
    <location>
        <begin position="333"/>
        <end position="351"/>
    </location>
</feature>
<dbReference type="InterPro" id="IPR050297">
    <property type="entry name" value="LipidA_mod_glycosyltrf_83"/>
</dbReference>
<dbReference type="PANTHER" id="PTHR33908">
    <property type="entry name" value="MANNOSYLTRANSFERASE YKCB-RELATED"/>
    <property type="match status" value="1"/>
</dbReference>
<keyword evidence="6 8" id="KW-1133">Transmembrane helix</keyword>
<evidence type="ECO:0000256" key="2">
    <source>
        <dbReference type="ARBA" id="ARBA00022475"/>
    </source>
</evidence>
<proteinExistence type="predicted"/>
<protein>
    <submittedName>
        <fullName evidence="9">Glycosyltransferase family 39 protein</fullName>
    </submittedName>
</protein>
<dbReference type="AlphaFoldDB" id="A0A9D1R4P5"/>
<dbReference type="EMBL" id="DXGH01000004">
    <property type="protein sequence ID" value="HIW80081.1"/>
    <property type="molecule type" value="Genomic_DNA"/>
</dbReference>
<evidence type="ECO:0000256" key="6">
    <source>
        <dbReference type="ARBA" id="ARBA00022989"/>
    </source>
</evidence>
<evidence type="ECO:0000256" key="7">
    <source>
        <dbReference type="ARBA" id="ARBA00023136"/>
    </source>
</evidence>
<feature type="transmembrane region" description="Helical" evidence="8">
    <location>
        <begin position="205"/>
        <end position="225"/>
    </location>
</feature>
<sequence>MKSKTHRLHADHIIFFLYFALYFIIGLSMLLKQSFGNPPDEYNRYLIPQYIAANGSLPNGYEESIRIGGYGFSYGFQPILPYIFQGLMMRLAGLFSSSEAVLLYSARLVDFIFGLVMAVFVLLLGREWFADRRFSWLFSFLVMFLPQSIFVHTYVNTDSCCMMSIAIMLYGLTRGIQDHFRVSSCILLAIGIIFCALSYYNAYGYILSCILLFTAYFFSGSHTGISFSWRPFLKKGIFISLLVLIGIGWWFIRSFILYDGDFLGLKSRDLCASLYALPEFHPDTRITWQSQGYSLWEMLVTSDFLNLTLLSFIGIYGPMTIVTSLWVYRFYKLLFAVCVALCILLPGRGAGALYPDRPFFRRFFHANMIFCMAMPFLLSLYYSYAIDYQPQGRYILPMLIPFSYYCIRGLYKAVSAGAHFCSKVFCRQTDTPAEKLFFNRLSTGVCLVVGVLILLSVFITVYGYAFPYYELHPTAP</sequence>
<evidence type="ECO:0000256" key="5">
    <source>
        <dbReference type="ARBA" id="ARBA00022692"/>
    </source>
</evidence>
<dbReference type="Proteomes" id="UP000824265">
    <property type="component" value="Unassembled WGS sequence"/>
</dbReference>